<evidence type="ECO:0000256" key="1">
    <source>
        <dbReference type="ARBA" id="ARBA00006754"/>
    </source>
</evidence>
<comment type="similarity">
    <text evidence="1">Belongs to the CdaR family.</text>
</comment>
<evidence type="ECO:0000313" key="5">
    <source>
        <dbReference type="EMBL" id="MFC7392965.1"/>
    </source>
</evidence>
<dbReference type="Proteomes" id="UP001596505">
    <property type="component" value="Unassembled WGS sequence"/>
</dbReference>
<gene>
    <name evidence="5" type="ORF">ACFQRG_08210</name>
</gene>
<name>A0ABW2PWB6_9BACL</name>
<feature type="domain" description="CdaR GGDEF-like" evidence="4">
    <location>
        <begin position="293"/>
        <end position="428"/>
    </location>
</feature>
<dbReference type="InterPro" id="IPR042070">
    <property type="entry name" value="PucR_C-HTH_sf"/>
</dbReference>
<evidence type="ECO:0000259" key="2">
    <source>
        <dbReference type="Pfam" id="PF07905"/>
    </source>
</evidence>
<keyword evidence="6" id="KW-1185">Reference proteome</keyword>
<dbReference type="InterPro" id="IPR041522">
    <property type="entry name" value="CdaR_GGDEF"/>
</dbReference>
<sequence length="544" mass="62544">MKTVNDLFILDTLKACKILAGHQGLDRTVTFVNISDTPDVNLFLEKHHLLLTTGYGFKDNSKRFCQLIEEMNNKSCAGIIIKLKRFHNELPEDVKLLADDLSLPIIELPLDFTLGEVSQQILNYLNNDKAEELFYAIHVHQKFSEMMMKEYSVSSLVEQLGYFLDRPSMLLNHRGEPLALSQDFRRDSMKELKEMILNKVGDHLEEARSGTSFEPFIVKNQPERSITTFPVVTKHQTASILVIVDAAKLPYPASKLAIEQASNVISFTLIKEQAIQENAKQFKNNFFADLIDGRITSEEEISSVGGYYGLEKDRHYFCVACQLDAENDINGYAIQEDERSKLHNAVYDFLEDELAQTEINGILFTKEKYYVMLLQFPKNHSEAKNRISAFLKRVQENSLDNPLSFGVSSHVQSVNNIPTAYTEAIDTIKHGYEINKGLFIQHYKIKEMKELLLMIPNKHLKEFCENTLRELAFPKSKEDFELLKTLEIFLNVQGEISETARKMFIHRNTVKYRINKCESMMDCSLQDPEDTLRIRVALLIMSLL</sequence>
<dbReference type="Pfam" id="PF07905">
    <property type="entry name" value="PucR"/>
    <property type="match status" value="1"/>
</dbReference>
<protein>
    <submittedName>
        <fullName evidence="5">PucR family transcriptional regulator</fullName>
    </submittedName>
</protein>
<comment type="caution">
    <text evidence="5">The sequence shown here is derived from an EMBL/GenBank/DDBJ whole genome shotgun (WGS) entry which is preliminary data.</text>
</comment>
<proteinExistence type="inferred from homology"/>
<organism evidence="5 6">
    <name type="scientific">Scopulibacillus cellulosilyticus</name>
    <dbReference type="NCBI Taxonomy" id="2665665"/>
    <lineage>
        <taxon>Bacteria</taxon>
        <taxon>Bacillati</taxon>
        <taxon>Bacillota</taxon>
        <taxon>Bacilli</taxon>
        <taxon>Bacillales</taxon>
        <taxon>Sporolactobacillaceae</taxon>
        <taxon>Scopulibacillus</taxon>
    </lineage>
</organism>
<dbReference type="InterPro" id="IPR025736">
    <property type="entry name" value="PucR_C-HTH_dom"/>
</dbReference>
<dbReference type="InterPro" id="IPR012914">
    <property type="entry name" value="PucR_dom"/>
</dbReference>
<dbReference type="InterPro" id="IPR051448">
    <property type="entry name" value="CdaR-like_regulators"/>
</dbReference>
<dbReference type="Gene3D" id="1.10.10.2840">
    <property type="entry name" value="PucR C-terminal helix-turn-helix domain"/>
    <property type="match status" value="1"/>
</dbReference>
<dbReference type="Pfam" id="PF17853">
    <property type="entry name" value="GGDEF_2"/>
    <property type="match status" value="1"/>
</dbReference>
<dbReference type="RefSeq" id="WP_380965396.1">
    <property type="nucleotide sequence ID" value="NZ_JBHTCO010000007.1"/>
</dbReference>
<accession>A0ABW2PWB6</accession>
<dbReference type="Pfam" id="PF13556">
    <property type="entry name" value="HTH_30"/>
    <property type="match status" value="1"/>
</dbReference>
<dbReference type="PANTHER" id="PTHR33744:SF1">
    <property type="entry name" value="DNA-BINDING TRANSCRIPTIONAL ACTIVATOR ADER"/>
    <property type="match status" value="1"/>
</dbReference>
<evidence type="ECO:0000313" key="6">
    <source>
        <dbReference type="Proteomes" id="UP001596505"/>
    </source>
</evidence>
<evidence type="ECO:0000259" key="3">
    <source>
        <dbReference type="Pfam" id="PF13556"/>
    </source>
</evidence>
<reference evidence="6" key="1">
    <citation type="journal article" date="2019" name="Int. J. Syst. Evol. Microbiol.">
        <title>The Global Catalogue of Microorganisms (GCM) 10K type strain sequencing project: providing services to taxonomists for standard genome sequencing and annotation.</title>
        <authorList>
            <consortium name="The Broad Institute Genomics Platform"/>
            <consortium name="The Broad Institute Genome Sequencing Center for Infectious Disease"/>
            <person name="Wu L."/>
            <person name="Ma J."/>
        </authorList>
    </citation>
    <scope>NUCLEOTIDE SEQUENCE [LARGE SCALE GENOMIC DNA]</scope>
    <source>
        <strain evidence="6">CGMCC 1.16305</strain>
    </source>
</reference>
<feature type="domain" description="Purine catabolism PurC-like" evidence="2">
    <location>
        <begin position="7"/>
        <end position="124"/>
    </location>
</feature>
<dbReference type="PANTHER" id="PTHR33744">
    <property type="entry name" value="CARBOHYDRATE DIACID REGULATOR"/>
    <property type="match status" value="1"/>
</dbReference>
<dbReference type="EMBL" id="JBHTCO010000007">
    <property type="protein sequence ID" value="MFC7392965.1"/>
    <property type="molecule type" value="Genomic_DNA"/>
</dbReference>
<feature type="domain" description="PucR C-terminal helix-turn-helix" evidence="3">
    <location>
        <begin position="482"/>
        <end position="540"/>
    </location>
</feature>
<evidence type="ECO:0000259" key="4">
    <source>
        <dbReference type="Pfam" id="PF17853"/>
    </source>
</evidence>